<dbReference type="Proteomes" id="UP001642540">
    <property type="component" value="Unassembled WGS sequence"/>
</dbReference>
<feature type="transmembrane region" description="Helical" evidence="1">
    <location>
        <begin position="47"/>
        <end position="66"/>
    </location>
</feature>
<keyword evidence="3" id="KW-1185">Reference proteome</keyword>
<comment type="caution">
    <text evidence="2">The sequence shown here is derived from an EMBL/GenBank/DDBJ whole genome shotgun (WGS) entry which is preliminary data.</text>
</comment>
<sequence>MSSNFALQVNQINEKLAWSSMPNPMSWDYHKRLWNFEKKKCRLFQHYFIAIGLVPTVYGIYSYHLIENVLNPGKLTKFQQMASLMAMSVATYIVIAELLIFRFGKLITKIASDGFRFESNIQGKHWDNNFNEQWNLRQDDTDNLTSRSYMIIIRLCSLWVIAVIEGHAIQTLLNCIVGMISVVHNILYLIRRLPLNGGALNFYSHFRISFEIVADFQNSITSLLLSALFMAFILFTVVAVNGWSVLPTYMSIGVICVSLGTLFVILFTLRPTAITVGCIGIVDRDIKANYLSNMFDNTIAFILAADEIFGQLMTVMGLWAALKCWGYLPTLITIAAVFLSITLVMLELLVIPAMAKIRTESNMILTKNDVFYYGLKGRRKLPYLKWAAQRQIEFPCGDLFVIKESTCSNYFLEMVKKVVDAVLLIEP</sequence>
<accession>A0ABP1RJZ0</accession>
<organism evidence="2 3">
    <name type="scientific">Orchesella dallaii</name>
    <dbReference type="NCBI Taxonomy" id="48710"/>
    <lineage>
        <taxon>Eukaryota</taxon>
        <taxon>Metazoa</taxon>
        <taxon>Ecdysozoa</taxon>
        <taxon>Arthropoda</taxon>
        <taxon>Hexapoda</taxon>
        <taxon>Collembola</taxon>
        <taxon>Entomobryomorpha</taxon>
        <taxon>Entomobryoidea</taxon>
        <taxon>Orchesellidae</taxon>
        <taxon>Orchesellinae</taxon>
        <taxon>Orchesella</taxon>
    </lineage>
</organism>
<keyword evidence="1" id="KW-1133">Transmembrane helix</keyword>
<feature type="transmembrane region" description="Helical" evidence="1">
    <location>
        <begin position="327"/>
        <end position="351"/>
    </location>
</feature>
<name>A0ABP1RJZ0_9HEXA</name>
<gene>
    <name evidence="2" type="ORF">ODALV1_LOCUS23075</name>
</gene>
<keyword evidence="1" id="KW-0472">Membrane</keyword>
<proteinExistence type="predicted"/>
<feature type="transmembrane region" description="Helical" evidence="1">
    <location>
        <begin position="249"/>
        <end position="269"/>
    </location>
</feature>
<dbReference type="EMBL" id="CAXLJM020000076">
    <property type="protein sequence ID" value="CAL8129319.1"/>
    <property type="molecule type" value="Genomic_DNA"/>
</dbReference>
<keyword evidence="1" id="KW-0812">Transmembrane</keyword>
<feature type="transmembrane region" description="Helical" evidence="1">
    <location>
        <begin position="144"/>
        <end position="162"/>
    </location>
</feature>
<evidence type="ECO:0000256" key="1">
    <source>
        <dbReference type="SAM" id="Phobius"/>
    </source>
</evidence>
<feature type="transmembrane region" description="Helical" evidence="1">
    <location>
        <begin position="299"/>
        <end position="321"/>
    </location>
</feature>
<evidence type="ECO:0000313" key="2">
    <source>
        <dbReference type="EMBL" id="CAL8129319.1"/>
    </source>
</evidence>
<feature type="transmembrane region" description="Helical" evidence="1">
    <location>
        <begin position="78"/>
        <end position="101"/>
    </location>
</feature>
<feature type="transmembrane region" description="Helical" evidence="1">
    <location>
        <begin position="168"/>
        <end position="190"/>
    </location>
</feature>
<feature type="transmembrane region" description="Helical" evidence="1">
    <location>
        <begin position="223"/>
        <end position="243"/>
    </location>
</feature>
<reference evidence="2 3" key="1">
    <citation type="submission" date="2024-08" db="EMBL/GenBank/DDBJ databases">
        <authorList>
            <person name="Cucini C."/>
            <person name="Frati F."/>
        </authorList>
    </citation>
    <scope>NUCLEOTIDE SEQUENCE [LARGE SCALE GENOMIC DNA]</scope>
</reference>
<protein>
    <submittedName>
        <fullName evidence="2">Uncharacterized protein</fullName>
    </submittedName>
</protein>
<evidence type="ECO:0000313" key="3">
    <source>
        <dbReference type="Proteomes" id="UP001642540"/>
    </source>
</evidence>